<evidence type="ECO:0000256" key="1">
    <source>
        <dbReference type="SAM" id="Phobius"/>
    </source>
</evidence>
<reference evidence="2" key="1">
    <citation type="submission" date="2021-03" db="EMBL/GenBank/DDBJ databases">
        <title>Revisited historic fungal species revealed as producer of novel bioactive compounds through whole genome sequencing and comparative genomics.</title>
        <authorList>
            <person name="Vignolle G.A."/>
            <person name="Hochenegger N."/>
            <person name="Mach R.L."/>
            <person name="Mach-Aigner A.R."/>
            <person name="Javad Rahimi M."/>
            <person name="Salim K.A."/>
            <person name="Chan C.M."/>
            <person name="Lim L.B.L."/>
            <person name="Cai F."/>
            <person name="Druzhinina I.S."/>
            <person name="U'Ren J.M."/>
            <person name="Derntl C."/>
        </authorList>
    </citation>
    <scope>NUCLEOTIDE SEQUENCE</scope>
    <source>
        <strain evidence="2">TUCIM 5799</strain>
    </source>
</reference>
<evidence type="ECO:0008006" key="4">
    <source>
        <dbReference type="Google" id="ProtNLM"/>
    </source>
</evidence>
<dbReference type="Proteomes" id="UP000829685">
    <property type="component" value="Unassembled WGS sequence"/>
</dbReference>
<dbReference type="AlphaFoldDB" id="A0A9P9WCN9"/>
<comment type="caution">
    <text evidence="2">The sequence shown here is derived from an EMBL/GenBank/DDBJ whole genome shotgun (WGS) entry which is preliminary data.</text>
</comment>
<accession>A0A9P9WCN9</accession>
<keyword evidence="1" id="KW-1133">Transmembrane helix</keyword>
<keyword evidence="1" id="KW-0812">Transmembrane</keyword>
<dbReference type="OrthoDB" id="4776931at2759"/>
<feature type="transmembrane region" description="Helical" evidence="1">
    <location>
        <begin position="81"/>
        <end position="105"/>
    </location>
</feature>
<keyword evidence="1" id="KW-0472">Membrane</keyword>
<protein>
    <recommendedName>
        <fullName evidence="4">Transmembrane protein</fullName>
    </recommendedName>
</protein>
<organism evidence="2 3">
    <name type="scientific">Neoarthrinium moseri</name>
    <dbReference type="NCBI Taxonomy" id="1658444"/>
    <lineage>
        <taxon>Eukaryota</taxon>
        <taxon>Fungi</taxon>
        <taxon>Dikarya</taxon>
        <taxon>Ascomycota</taxon>
        <taxon>Pezizomycotina</taxon>
        <taxon>Sordariomycetes</taxon>
        <taxon>Xylariomycetidae</taxon>
        <taxon>Amphisphaeriales</taxon>
        <taxon>Apiosporaceae</taxon>
        <taxon>Neoarthrinium</taxon>
    </lineage>
</organism>
<evidence type="ECO:0000313" key="2">
    <source>
        <dbReference type="EMBL" id="KAI1857076.1"/>
    </source>
</evidence>
<keyword evidence="3" id="KW-1185">Reference proteome</keyword>
<gene>
    <name evidence="2" type="ORF">JX265_011277</name>
</gene>
<evidence type="ECO:0000313" key="3">
    <source>
        <dbReference type="Proteomes" id="UP000829685"/>
    </source>
</evidence>
<sequence>MLAPTLIPNRAVTVVAVTAQPELVQRQMVITQTITYPASTLTTVVTLGRGGESTAVLGATTAPAAPVSASTSSQGLTPEQIGIIVGCCVGAAVFVVLLWCCCTAVRRRPGSDTSDGDSYYSHDEVRVPVMPEPPRRMRWPEWRTRPPPVVPTYRALPIGPRYTANRASARASTTYVRR</sequence>
<dbReference type="EMBL" id="JAFIMR010000041">
    <property type="protein sequence ID" value="KAI1857076.1"/>
    <property type="molecule type" value="Genomic_DNA"/>
</dbReference>
<proteinExistence type="predicted"/>
<name>A0A9P9WCN9_9PEZI</name>